<gene>
    <name evidence="5" type="ORF">YEW_FR24260</name>
</gene>
<reference evidence="5" key="1">
    <citation type="journal article" date="2011" name="BMC Genomics">
        <title>Shotgun sequencing of Yersinia enterocolitica strain W22703 (biotype 2, serotype O:9): genomic evidence for oscillation between invertebrates and mammals.</title>
        <authorList>
            <person name="Fuchs T.M."/>
            <person name="Brandt K."/>
            <person name="Starke M."/>
            <person name="Rattei T."/>
        </authorList>
    </citation>
    <scope>NUCLEOTIDE SEQUENCE</scope>
</reference>
<sequence>MIYSDLEQRVVQKTADLQQKNQVLAFLYHSSRQLHTTQPLSERLVPVIEQLQTLTPLENVQICLYENHLYRSHLADHLDGEYLPPQNRPTQLTISGSFIVANPPTARESLSWSLSDKLGQYGLLLAKLPSETPLNSDQQQLVNMLVEQLTSTLALESQARHQQQLLLMEERSAIARELHDSIAQSLSCLKIQISCLQMQVPDLPDPSKLLIQQMRDELNIAYRQLRELLTTFRLKLNEATLQAALQNLVNEFSERANLSITLDFNLPSDSIPNHQAIHMVNITREALNNIYKHAHATEAAVKVTCGAR</sequence>
<dbReference type="InterPro" id="IPR036890">
    <property type="entry name" value="HATPase_C_sf"/>
</dbReference>
<feature type="domain" description="Signal transduction histidine kinase subgroup 3 dimerisation and phosphoacceptor" evidence="4">
    <location>
        <begin position="170"/>
        <end position="233"/>
    </location>
</feature>
<dbReference type="GO" id="GO:0016020">
    <property type="term" value="C:membrane"/>
    <property type="evidence" value="ECO:0007669"/>
    <property type="project" value="InterPro"/>
</dbReference>
<dbReference type="AlphaFoldDB" id="F4N0H0"/>
<organism evidence="5">
    <name type="scientific">Yersinia enterocolitica W22703</name>
    <dbReference type="NCBI Taxonomy" id="913028"/>
    <lineage>
        <taxon>Bacteria</taxon>
        <taxon>Pseudomonadati</taxon>
        <taxon>Pseudomonadota</taxon>
        <taxon>Gammaproteobacteria</taxon>
        <taxon>Enterobacterales</taxon>
        <taxon>Yersiniaceae</taxon>
        <taxon>Yersinia</taxon>
    </lineage>
</organism>
<dbReference type="Gene3D" id="3.30.565.10">
    <property type="entry name" value="Histidine kinase-like ATPase, C-terminal domain"/>
    <property type="match status" value="1"/>
</dbReference>
<dbReference type="EMBL" id="FR718612">
    <property type="protein sequence ID" value="CBX71578.1"/>
    <property type="molecule type" value="Genomic_DNA"/>
</dbReference>
<evidence type="ECO:0000256" key="3">
    <source>
        <dbReference type="ARBA" id="ARBA00023012"/>
    </source>
</evidence>
<dbReference type="InterPro" id="IPR050482">
    <property type="entry name" value="Sensor_HK_TwoCompSys"/>
</dbReference>
<dbReference type="GO" id="GO:0046983">
    <property type="term" value="F:protein dimerization activity"/>
    <property type="evidence" value="ECO:0007669"/>
    <property type="project" value="InterPro"/>
</dbReference>
<proteinExistence type="predicted"/>
<keyword evidence="2" id="KW-0418">Kinase</keyword>
<dbReference type="Pfam" id="PF07730">
    <property type="entry name" value="HisKA_3"/>
    <property type="match status" value="1"/>
</dbReference>
<evidence type="ECO:0000256" key="1">
    <source>
        <dbReference type="ARBA" id="ARBA00022679"/>
    </source>
</evidence>
<dbReference type="Gene3D" id="1.20.5.1930">
    <property type="match status" value="1"/>
</dbReference>
<dbReference type="GO" id="GO:0000155">
    <property type="term" value="F:phosphorelay sensor kinase activity"/>
    <property type="evidence" value="ECO:0007669"/>
    <property type="project" value="InterPro"/>
</dbReference>
<dbReference type="InterPro" id="IPR011712">
    <property type="entry name" value="Sig_transdc_His_kin_sub3_dim/P"/>
</dbReference>
<dbReference type="PANTHER" id="PTHR24421">
    <property type="entry name" value="NITRATE/NITRITE SENSOR PROTEIN NARX-RELATED"/>
    <property type="match status" value="1"/>
</dbReference>
<name>F4N0H0_YEREN</name>
<dbReference type="PANTHER" id="PTHR24421:SF51">
    <property type="entry name" value="NITRATE_NITRITE SENSOR PROTEIN NARX"/>
    <property type="match status" value="1"/>
</dbReference>
<evidence type="ECO:0000259" key="4">
    <source>
        <dbReference type="Pfam" id="PF07730"/>
    </source>
</evidence>
<evidence type="ECO:0000313" key="5">
    <source>
        <dbReference type="EMBL" id="CBX71578.1"/>
    </source>
</evidence>
<keyword evidence="3" id="KW-0902">Two-component regulatory system</keyword>
<protein>
    <recommendedName>
        <fullName evidence="4">Signal transduction histidine kinase subgroup 3 dimerisation and phosphoacceptor domain-containing protein</fullName>
    </recommendedName>
</protein>
<keyword evidence="1 5" id="KW-0808">Transferase</keyword>
<evidence type="ECO:0000256" key="2">
    <source>
        <dbReference type="ARBA" id="ARBA00022777"/>
    </source>
</evidence>
<accession>F4N0H0</accession>